<dbReference type="EMBL" id="JBHRYB010000001">
    <property type="protein sequence ID" value="MFC3679110.1"/>
    <property type="molecule type" value="Genomic_DNA"/>
</dbReference>
<dbReference type="Proteomes" id="UP001595722">
    <property type="component" value="Unassembled WGS sequence"/>
</dbReference>
<dbReference type="Pfam" id="PF06114">
    <property type="entry name" value="Peptidase_M78"/>
    <property type="match status" value="1"/>
</dbReference>
<proteinExistence type="predicted"/>
<dbReference type="RefSeq" id="WP_376864757.1">
    <property type="nucleotide sequence ID" value="NZ_JBHRYB010000001.1"/>
</dbReference>
<evidence type="ECO:0000259" key="1">
    <source>
        <dbReference type="Pfam" id="PF06114"/>
    </source>
</evidence>
<sequence length="191" mass="21505">MAAIVPPKDLNEIRVTADEVKNIIGAWTRDVFPVMELIEAYDGFSVRSKGEHLLEIVSKEEMPYSSGQTCTKSGLIKLREDYYMDACDGNCEGRFTAAHELGHHILHKGVTLQRVADGIELPADYCPEVQADSFACELLIDHEYLKQNLGKHGLAAIAERYRLPVQKLFEHVQRLMENGELAAIQLEMKFS</sequence>
<comment type="caution">
    <text evidence="2">The sequence shown here is derived from an EMBL/GenBank/DDBJ whole genome shotgun (WGS) entry which is preliminary data.</text>
</comment>
<protein>
    <submittedName>
        <fullName evidence="2">ImmA/IrrE family metallo-endopeptidase</fullName>
    </submittedName>
</protein>
<organism evidence="2 3">
    <name type="scientific">Bacterioplanoides pacificum</name>
    <dbReference type="NCBI Taxonomy" id="1171596"/>
    <lineage>
        <taxon>Bacteria</taxon>
        <taxon>Pseudomonadati</taxon>
        <taxon>Pseudomonadota</taxon>
        <taxon>Gammaproteobacteria</taxon>
        <taxon>Oceanospirillales</taxon>
        <taxon>Oceanospirillaceae</taxon>
        <taxon>Bacterioplanoides</taxon>
    </lineage>
</organism>
<feature type="domain" description="IrrE N-terminal-like" evidence="1">
    <location>
        <begin position="94"/>
        <end position="165"/>
    </location>
</feature>
<evidence type="ECO:0000313" key="3">
    <source>
        <dbReference type="Proteomes" id="UP001595722"/>
    </source>
</evidence>
<gene>
    <name evidence="2" type="ORF">ACFOMG_03160</name>
</gene>
<dbReference type="InterPro" id="IPR010359">
    <property type="entry name" value="IrrE_HExxH"/>
</dbReference>
<reference evidence="3" key="1">
    <citation type="journal article" date="2019" name="Int. J. Syst. Evol. Microbiol.">
        <title>The Global Catalogue of Microorganisms (GCM) 10K type strain sequencing project: providing services to taxonomists for standard genome sequencing and annotation.</title>
        <authorList>
            <consortium name="The Broad Institute Genomics Platform"/>
            <consortium name="The Broad Institute Genome Sequencing Center for Infectious Disease"/>
            <person name="Wu L."/>
            <person name="Ma J."/>
        </authorList>
    </citation>
    <scope>NUCLEOTIDE SEQUENCE [LARGE SCALE GENOMIC DNA]</scope>
    <source>
        <strain evidence="3">KCTC 42424</strain>
    </source>
</reference>
<name>A0ABV7VNJ3_9GAMM</name>
<keyword evidence="3" id="KW-1185">Reference proteome</keyword>
<dbReference type="Gene3D" id="1.10.10.2910">
    <property type="match status" value="1"/>
</dbReference>
<evidence type="ECO:0000313" key="2">
    <source>
        <dbReference type="EMBL" id="MFC3679110.1"/>
    </source>
</evidence>
<accession>A0ABV7VNJ3</accession>